<dbReference type="PROSITE" id="PS51674">
    <property type="entry name" value="4FE4S_WBL"/>
    <property type="match status" value="1"/>
</dbReference>
<dbReference type="HAMAP" id="MF_01479">
    <property type="entry name" value="WhiB"/>
    <property type="match status" value="1"/>
</dbReference>
<evidence type="ECO:0000256" key="5">
    <source>
        <dbReference type="ARBA" id="ARBA00023004"/>
    </source>
</evidence>
<evidence type="ECO:0000313" key="13">
    <source>
        <dbReference type="EMBL" id="GLH97367.1"/>
    </source>
</evidence>
<evidence type="ECO:0000256" key="7">
    <source>
        <dbReference type="ARBA" id="ARBA00023015"/>
    </source>
</evidence>
<feature type="binding site" evidence="11">
    <location>
        <position position="25"/>
    </location>
    <ligand>
        <name>[4Fe-4S] cluster</name>
        <dbReference type="ChEBI" id="CHEBI:49883"/>
    </ligand>
</feature>
<keyword evidence="8 11" id="KW-0238">DNA-binding</keyword>
<evidence type="ECO:0000256" key="2">
    <source>
        <dbReference type="ARBA" id="ARBA00006597"/>
    </source>
</evidence>
<evidence type="ECO:0000256" key="10">
    <source>
        <dbReference type="ARBA" id="ARBA00023163"/>
    </source>
</evidence>
<comment type="caution">
    <text evidence="13">The sequence shown here is derived from an EMBL/GenBank/DDBJ whole genome shotgun (WGS) entry which is preliminary data.</text>
</comment>
<proteinExistence type="inferred from homology"/>
<protein>
    <recommendedName>
        <fullName evidence="11">Transcriptional regulator WhiB</fullName>
    </recommendedName>
</protein>
<accession>A0ABQ5QSZ4</accession>
<name>A0ABQ5QSZ4_9ACTN</name>
<feature type="binding site" evidence="11">
    <location>
        <position position="60"/>
    </location>
    <ligand>
        <name>[4Fe-4S] cluster</name>
        <dbReference type="ChEBI" id="CHEBI:49883"/>
    </ligand>
</feature>
<comment type="PTM">
    <text evidence="11">The Fe-S cluster can be nitrosylated by nitric oxide (NO).</text>
</comment>
<dbReference type="Proteomes" id="UP001144280">
    <property type="component" value="Unassembled WGS sequence"/>
</dbReference>
<feature type="domain" description="4Fe-4S Wbl-type" evidence="12">
    <location>
        <begin position="24"/>
        <end position="84"/>
    </location>
</feature>
<feature type="binding site" evidence="11">
    <location>
        <position position="51"/>
    </location>
    <ligand>
        <name>[4Fe-4S] cluster</name>
        <dbReference type="ChEBI" id="CHEBI:49883"/>
    </ligand>
</feature>
<reference evidence="13" key="1">
    <citation type="submission" date="2022-12" db="EMBL/GenBank/DDBJ databases">
        <title>New Phytohabitans aurantiacus sp. RD004123 nov., an actinomycete isolated from soil.</title>
        <authorList>
            <person name="Triningsih D.W."/>
            <person name="Harunari E."/>
            <person name="Igarashi Y."/>
        </authorList>
    </citation>
    <scope>NUCLEOTIDE SEQUENCE</scope>
    <source>
        <strain evidence="13">RD004123</strain>
    </source>
</reference>
<gene>
    <name evidence="11" type="primary">whiB</name>
    <name evidence="13" type="ORF">Pa4123_26420</name>
</gene>
<organism evidence="13 14">
    <name type="scientific">Phytohabitans aurantiacus</name>
    <dbReference type="NCBI Taxonomy" id="3016789"/>
    <lineage>
        <taxon>Bacteria</taxon>
        <taxon>Bacillati</taxon>
        <taxon>Actinomycetota</taxon>
        <taxon>Actinomycetes</taxon>
        <taxon>Micromonosporales</taxon>
        <taxon>Micromonosporaceae</taxon>
    </lineage>
</organism>
<evidence type="ECO:0000256" key="1">
    <source>
        <dbReference type="ARBA" id="ARBA00004496"/>
    </source>
</evidence>
<dbReference type="PANTHER" id="PTHR38839">
    <property type="entry name" value="TRANSCRIPTIONAL REGULATOR WHID-RELATED"/>
    <property type="match status" value="1"/>
</dbReference>
<evidence type="ECO:0000256" key="6">
    <source>
        <dbReference type="ARBA" id="ARBA00023014"/>
    </source>
</evidence>
<keyword evidence="5 11" id="KW-0408">Iron</keyword>
<dbReference type="InterPro" id="IPR003482">
    <property type="entry name" value="Whib"/>
</dbReference>
<dbReference type="RefSeq" id="WP_281895186.1">
    <property type="nucleotide sequence ID" value="NZ_BSDI01000010.1"/>
</dbReference>
<comment type="similarity">
    <text evidence="2 11">Belongs to the WhiB family.</text>
</comment>
<feature type="binding site" evidence="11">
    <location>
        <position position="54"/>
    </location>
    <ligand>
        <name>[4Fe-4S] cluster</name>
        <dbReference type="ChEBI" id="CHEBI:49883"/>
    </ligand>
</feature>
<comment type="PTM">
    <text evidence="11">Upon Fe-S cluster removal intramolecular disulfide bonds are formed.</text>
</comment>
<evidence type="ECO:0000256" key="4">
    <source>
        <dbReference type="ARBA" id="ARBA00022723"/>
    </source>
</evidence>
<evidence type="ECO:0000256" key="11">
    <source>
        <dbReference type="HAMAP-Rule" id="MF_01479"/>
    </source>
</evidence>
<comment type="subcellular location">
    <subcellularLocation>
        <location evidence="1 11">Cytoplasm</location>
    </subcellularLocation>
</comment>
<dbReference type="Pfam" id="PF02467">
    <property type="entry name" value="Whib"/>
    <property type="match status" value="1"/>
</dbReference>
<evidence type="ECO:0000259" key="12">
    <source>
        <dbReference type="PROSITE" id="PS51674"/>
    </source>
</evidence>
<keyword evidence="9 11" id="KW-1015">Disulfide bond</keyword>
<keyword evidence="11" id="KW-0963">Cytoplasm</keyword>
<dbReference type="InterPro" id="IPR034768">
    <property type="entry name" value="4FE4S_WBL"/>
</dbReference>
<keyword evidence="6 11" id="KW-0411">Iron-sulfur</keyword>
<keyword evidence="4 11" id="KW-0479">Metal-binding</keyword>
<sequence>MPAMPNDLVSARRWPPVAGRRDLACNPDNASAFYSPDSRGFSDYSRALALCWRCPARRPCLAWALDTEQRHGVWGGTTPTDRAAMLTDRAALADLARE</sequence>
<evidence type="ECO:0000256" key="8">
    <source>
        <dbReference type="ARBA" id="ARBA00023125"/>
    </source>
</evidence>
<keyword evidence="7 11" id="KW-0805">Transcription regulation</keyword>
<dbReference type="EMBL" id="BSDI01000010">
    <property type="protein sequence ID" value="GLH97367.1"/>
    <property type="molecule type" value="Genomic_DNA"/>
</dbReference>
<comment type="cofactor">
    <cofactor evidence="11">
        <name>[4Fe-4S] cluster</name>
        <dbReference type="ChEBI" id="CHEBI:49883"/>
    </cofactor>
    <text evidence="11">Binds 1 [4Fe-4S] cluster per subunit. Following nitrosylation of the [4Fe-4S] cluster binds 1 [4Fe-8(NO)] cluster per subunit.</text>
</comment>
<evidence type="ECO:0000313" key="14">
    <source>
        <dbReference type="Proteomes" id="UP001144280"/>
    </source>
</evidence>
<comment type="function">
    <text evidence="11">Acts as a transcriptional regulator. Probably redox-responsive. The apo- but not holo-form probably binds DNA.</text>
</comment>
<keyword evidence="14" id="KW-1185">Reference proteome</keyword>
<evidence type="ECO:0000256" key="3">
    <source>
        <dbReference type="ARBA" id="ARBA00022485"/>
    </source>
</evidence>
<keyword evidence="10 11" id="KW-0804">Transcription</keyword>
<keyword evidence="3 11" id="KW-0004">4Fe-4S</keyword>
<evidence type="ECO:0000256" key="9">
    <source>
        <dbReference type="ARBA" id="ARBA00023157"/>
    </source>
</evidence>